<dbReference type="Pfam" id="PF14635">
    <property type="entry name" value="HHH_7"/>
    <property type="match status" value="1"/>
</dbReference>
<dbReference type="Gene3D" id="3.30.505.10">
    <property type="entry name" value="SH2 domain"/>
    <property type="match status" value="2"/>
</dbReference>
<dbReference type="InterPro" id="IPR042066">
    <property type="entry name" value="Spt6_death-like"/>
</dbReference>
<dbReference type="SUPFAM" id="SSF55550">
    <property type="entry name" value="SH2 domain"/>
    <property type="match status" value="1"/>
</dbReference>
<evidence type="ECO:0000256" key="10">
    <source>
        <dbReference type="ARBA" id="ARBA00093389"/>
    </source>
</evidence>
<evidence type="ECO:0000256" key="5">
    <source>
        <dbReference type="ARBA" id="ARBA00022454"/>
    </source>
</evidence>
<comment type="subcellular location">
    <subcellularLocation>
        <location evidence="2">Chromosome</location>
    </subcellularLocation>
    <subcellularLocation>
        <location evidence="1">Nucleus</location>
    </subcellularLocation>
</comment>
<evidence type="ECO:0000256" key="4">
    <source>
        <dbReference type="ARBA" id="ARBA00020248"/>
    </source>
</evidence>
<dbReference type="SUPFAM" id="SSF53098">
    <property type="entry name" value="Ribonuclease H-like"/>
    <property type="match status" value="1"/>
</dbReference>
<evidence type="ECO:0000259" key="12">
    <source>
        <dbReference type="SMART" id="SM00252"/>
    </source>
</evidence>
<keyword evidence="8" id="KW-0539">Nucleus</keyword>
<dbReference type="InterPro" id="IPR049540">
    <property type="entry name" value="Spt6-like_S1"/>
</dbReference>
<dbReference type="PANTHER" id="PTHR10145:SF6">
    <property type="entry name" value="TRANSCRIPTION ELONGATION FACTOR SPT6"/>
    <property type="match status" value="1"/>
</dbReference>
<dbReference type="InterPro" id="IPR028231">
    <property type="entry name" value="Spt6_YqgF"/>
</dbReference>
<feature type="compositionally biased region" description="Basic and acidic residues" evidence="11">
    <location>
        <begin position="32"/>
        <end position="48"/>
    </location>
</feature>
<dbReference type="GO" id="GO:0005694">
    <property type="term" value="C:chromosome"/>
    <property type="evidence" value="ECO:0007669"/>
    <property type="project" value="UniProtKB-SubCell"/>
</dbReference>
<dbReference type="Gene3D" id="3.30.420.140">
    <property type="entry name" value="YqgF/RNase H-like domain"/>
    <property type="match status" value="1"/>
</dbReference>
<dbReference type="InterPro" id="IPR036860">
    <property type="entry name" value="SH2_dom_sf"/>
</dbReference>
<dbReference type="InterPro" id="IPR010994">
    <property type="entry name" value="RuvA_2-like"/>
</dbReference>
<dbReference type="InterPro" id="IPR000980">
    <property type="entry name" value="SH2"/>
</dbReference>
<dbReference type="FunFam" id="1.10.10.2740:FF:000002">
    <property type="entry name" value="Transcription elongation factor Spt6"/>
    <property type="match status" value="1"/>
</dbReference>
<dbReference type="Pfam" id="PF14633">
    <property type="entry name" value="SH2_2"/>
    <property type="match status" value="1"/>
</dbReference>
<evidence type="ECO:0000256" key="7">
    <source>
        <dbReference type="ARBA" id="ARBA00023163"/>
    </source>
</evidence>
<dbReference type="OrthoDB" id="995477at2759"/>
<dbReference type="InterPro" id="IPR035019">
    <property type="entry name" value="Spt6_SH2_N"/>
</dbReference>
<dbReference type="Pfam" id="PF22706">
    <property type="entry name" value="Tex_central_region"/>
    <property type="match status" value="1"/>
</dbReference>
<dbReference type="InterPro" id="IPR035018">
    <property type="entry name" value="Spt6_SH2_C"/>
</dbReference>
<evidence type="ECO:0000256" key="9">
    <source>
        <dbReference type="ARBA" id="ARBA00029871"/>
    </source>
</evidence>
<dbReference type="PANTHER" id="PTHR10145">
    <property type="entry name" value="TRANSCRIPTION ELONGATION FACTOR SPT6"/>
    <property type="match status" value="1"/>
</dbReference>
<dbReference type="InterPro" id="IPR017072">
    <property type="entry name" value="TF_Spt6"/>
</dbReference>
<dbReference type="Pfam" id="PF14641">
    <property type="entry name" value="HTH_44"/>
    <property type="match status" value="1"/>
</dbReference>
<dbReference type="InterPro" id="IPR055179">
    <property type="entry name" value="Tex-like_central_region"/>
</dbReference>
<dbReference type="Proteomes" id="UP000054007">
    <property type="component" value="Unassembled WGS sequence"/>
</dbReference>
<dbReference type="SUPFAM" id="SSF158832">
    <property type="entry name" value="Tex N-terminal region-like"/>
    <property type="match status" value="1"/>
</dbReference>
<name>A0A0D7BPU7_9AGAR</name>
<dbReference type="Gene3D" id="1.10.3500.10">
    <property type="entry name" value="Tex N-terminal region-like"/>
    <property type="match status" value="1"/>
</dbReference>
<dbReference type="EMBL" id="KN880446">
    <property type="protein sequence ID" value="KIY72184.1"/>
    <property type="molecule type" value="Genomic_DNA"/>
</dbReference>
<dbReference type="InterPro" id="IPR023323">
    <property type="entry name" value="Tex-like_dom_sf"/>
</dbReference>
<dbReference type="GO" id="GO:0003677">
    <property type="term" value="F:DNA binding"/>
    <property type="evidence" value="ECO:0007669"/>
    <property type="project" value="InterPro"/>
</dbReference>
<dbReference type="InterPro" id="IPR028088">
    <property type="entry name" value="Spt6_HTH_DNA-bd_dom"/>
</dbReference>
<comment type="function">
    <text evidence="10">Histone H3-H4 chaperone that plays a role in maintenance of chromatin structure during RNA polymerase II transcription elongation thereby repressing transcription initiation from cryptic promoters. Mediates the reassembly of nucleosomes onto the promoters of at least a selected set of genes during repression; the nucleosome reassembly is essential for transcriptional repression. Essential for viability.</text>
</comment>
<dbReference type="InterPro" id="IPR023319">
    <property type="entry name" value="Tex-like_HTH_dom_sf"/>
</dbReference>
<dbReference type="GO" id="GO:0042393">
    <property type="term" value="F:histone binding"/>
    <property type="evidence" value="ECO:0007669"/>
    <property type="project" value="TreeGrafter"/>
</dbReference>
<gene>
    <name evidence="13" type="ORF">CYLTODRAFT_63573</name>
</gene>
<evidence type="ECO:0000256" key="2">
    <source>
        <dbReference type="ARBA" id="ARBA00004286"/>
    </source>
</evidence>
<feature type="domain" description="SH2" evidence="12">
    <location>
        <begin position="1074"/>
        <end position="1156"/>
    </location>
</feature>
<sequence length="1337" mass="151069">MDRPDEDDDGDADMDDFIEYEDEDEGGAGNEAAREARRQERKVQNEERRKRRGTMPVLSGVDANAWEEMHDVFGDGHDYDWALELDEGMVVEQPEMRVGDVFEPSEIKDRFLTEDDDIIRNNDMPERMQLATAAFSPNSSLSLHQPLSLDDLPAAATWITTSLSSVKTVDYFSPNGKYANHRVALVMAVSFVLERLFIDHLEVPYIYYHKRDNLRHYNTGNDSSEPLELLNMDELWKIYQLGQKYRSLLQRKNALEASYQQYHVRDNYFEDEIRNSLDSLEVVGDAQEWLMMKYKGKKDTNEFRFAEDEFEEGPTRKHKAPSRVSAYEVMKKSPAGTLAKLYGIDPHEVVLNFNSTIGNPHYVNNHELAPQELADQYVDPDPAKAVRPEEILRQARHILVTELAKDPLLRKAVREEFKAHAVVSVSPTEKGKVKIDENHPAYSFKYLKNKPIAHMIGITQFAHIMDAERQMLVNASFALSPDKLGNLESRLREAFNSDSFDGAAQAWNAERARIVSEVFQQHLLPMGAKWVREYLRDAVEDYIADAVGYELKQLIDVAPYRSSRSNFGEVVPVLAVSWGNGNPQKDDISLVFMDELGRMRESTKIANLYDKELKDEFFDLLRRRKPHVVVVGGWTMATSKLSARLKEVIETGPNGDDPEGRPNTEFQGLEVIYGFDQVARLYMQSARSKEEFPSFNDTDKYCVGLARYCQSPLNEFAALGPDMTMVRIYASEQHLCPISKLHAACERSLVEVTAKVGVDINRAVTDPYYRLLLPFIAGLGPRKAEQLVEKISKMNSEAGSLNNRSQLVTMQLLPPQIFLNAAGFLRIHQDNRPSKHNAPLELAQDPLDDTRIHPQDYDLARKMAMDALELDEEDTQDDHPSHVVRTIMLDPMRGHKLNELNIEAFAQSLATSLGDYKRQLLFDILDELQNPFAEKRQPWKPMDGWTVLTSLSSETNLTLSKGFIIPVQVTRVRDGSALVRLSSGIEGTIAAEAQLPKPHTTVRALIVDVKVDEAHDEFSVELSTEAGALAEGDEMFRRVNHDDYWDTYQSKKDAEMLQRKKRAETQANRRTVQHPHFHNFNAGQAETYLEQMQRGDVVIRPSSKGNDHLAITWKVDQKLYQHIDATEVNGNLEVDPKHVYSDLDDLIVNHVQALARRVEDLMNHERYKARSEDELHQFLKQQLAANPAKSMYGFTLNRRKPGHFVLCFLANKQATVQTWPVRVSPEAYYLFEAVAPGVSELCDAFKVRHLHQQNQAAQGAGGGRTPYGAGMGRTPGHASVRQPGATPNPYGGATPRGFGAPTGGGWGQPNVAPAMPSGMNPARAAMIQQGSTNGWGQ</sequence>
<evidence type="ECO:0000313" key="13">
    <source>
        <dbReference type="EMBL" id="KIY72184.1"/>
    </source>
</evidence>
<dbReference type="GO" id="GO:0008023">
    <property type="term" value="C:transcription elongation factor complex"/>
    <property type="evidence" value="ECO:0007669"/>
    <property type="project" value="TreeGrafter"/>
</dbReference>
<dbReference type="Gene3D" id="1.10.150.850">
    <property type="entry name" value="Spt6, helix-hairpin-helix domain"/>
    <property type="match status" value="1"/>
</dbReference>
<protein>
    <recommendedName>
        <fullName evidence="4">Transcription elongation factor SPT6</fullName>
    </recommendedName>
    <alternativeName>
        <fullName evidence="9">Chromatin elongation factor SPT6</fullName>
    </alternativeName>
</protein>
<accession>A0A0D7BPU7</accession>
<proteinExistence type="inferred from homology"/>
<evidence type="ECO:0000256" key="8">
    <source>
        <dbReference type="ARBA" id="ARBA00023242"/>
    </source>
</evidence>
<dbReference type="InterPro" id="IPR032706">
    <property type="entry name" value="Spt6_HHH"/>
</dbReference>
<comment type="similarity">
    <text evidence="3">Belongs to the SPT6 family.</text>
</comment>
<dbReference type="Gene3D" id="1.10.10.650">
    <property type="entry name" value="RuvA domain 2-like"/>
    <property type="match status" value="1"/>
</dbReference>
<feature type="region of interest" description="Disordered" evidence="11">
    <location>
        <begin position="1"/>
        <end position="56"/>
    </location>
</feature>
<feature type="region of interest" description="Disordered" evidence="11">
    <location>
        <begin position="1254"/>
        <end position="1294"/>
    </location>
</feature>
<reference evidence="13 14" key="1">
    <citation type="journal article" date="2015" name="Fungal Genet. Biol.">
        <title>Evolution of novel wood decay mechanisms in Agaricales revealed by the genome sequences of Fistulina hepatica and Cylindrobasidium torrendii.</title>
        <authorList>
            <person name="Floudas D."/>
            <person name="Held B.W."/>
            <person name="Riley R."/>
            <person name="Nagy L.G."/>
            <person name="Koehler G."/>
            <person name="Ransdell A.S."/>
            <person name="Younus H."/>
            <person name="Chow J."/>
            <person name="Chiniquy J."/>
            <person name="Lipzen A."/>
            <person name="Tritt A."/>
            <person name="Sun H."/>
            <person name="Haridas S."/>
            <person name="LaButti K."/>
            <person name="Ohm R.A."/>
            <person name="Kues U."/>
            <person name="Blanchette R.A."/>
            <person name="Grigoriev I.V."/>
            <person name="Minto R.E."/>
            <person name="Hibbett D.S."/>
        </authorList>
    </citation>
    <scope>NUCLEOTIDE SEQUENCE [LARGE SCALE GENOMIC DNA]</scope>
    <source>
        <strain evidence="13 14">FP15055 ss-10</strain>
    </source>
</reference>
<dbReference type="SMART" id="SM00252">
    <property type="entry name" value="SH2"/>
    <property type="match status" value="1"/>
</dbReference>
<dbReference type="GO" id="GO:0034728">
    <property type="term" value="P:nucleosome organization"/>
    <property type="evidence" value="ECO:0007669"/>
    <property type="project" value="TreeGrafter"/>
</dbReference>
<dbReference type="GO" id="GO:0031491">
    <property type="term" value="F:nucleosome binding"/>
    <property type="evidence" value="ECO:0007669"/>
    <property type="project" value="TreeGrafter"/>
</dbReference>
<keyword evidence="14" id="KW-1185">Reference proteome</keyword>
<feature type="compositionally biased region" description="Acidic residues" evidence="11">
    <location>
        <begin position="1"/>
        <end position="26"/>
    </location>
</feature>
<dbReference type="Gene3D" id="1.10.10.2740">
    <property type="entry name" value="Spt6, Death-like domain"/>
    <property type="match status" value="1"/>
</dbReference>
<keyword evidence="5" id="KW-0158">Chromosome</keyword>
<evidence type="ECO:0000256" key="11">
    <source>
        <dbReference type="SAM" id="MobiDB-lite"/>
    </source>
</evidence>
<keyword evidence="6" id="KW-0727">SH2 domain</keyword>
<dbReference type="CDD" id="cd09918">
    <property type="entry name" value="SH2_Nterm_SPT6_like"/>
    <property type="match status" value="1"/>
</dbReference>
<dbReference type="SUPFAM" id="SSF47781">
    <property type="entry name" value="RuvA domain 2-like"/>
    <property type="match status" value="2"/>
</dbReference>
<dbReference type="CDD" id="cd09928">
    <property type="entry name" value="SH2_Cterm_SPT6_like"/>
    <property type="match status" value="1"/>
</dbReference>
<dbReference type="InterPro" id="IPR012337">
    <property type="entry name" value="RNaseH-like_sf"/>
</dbReference>
<keyword evidence="7" id="KW-0804">Transcription</keyword>
<evidence type="ECO:0000256" key="1">
    <source>
        <dbReference type="ARBA" id="ARBA00004123"/>
    </source>
</evidence>
<feature type="compositionally biased region" description="Gly residues" evidence="11">
    <location>
        <begin position="1259"/>
        <end position="1273"/>
    </location>
</feature>
<dbReference type="Pfam" id="PF14639">
    <property type="entry name" value="YqgF"/>
    <property type="match status" value="1"/>
</dbReference>
<evidence type="ECO:0000256" key="6">
    <source>
        <dbReference type="ARBA" id="ARBA00022999"/>
    </source>
</evidence>
<organism evidence="13 14">
    <name type="scientific">Cylindrobasidium torrendii FP15055 ss-10</name>
    <dbReference type="NCBI Taxonomy" id="1314674"/>
    <lineage>
        <taxon>Eukaryota</taxon>
        <taxon>Fungi</taxon>
        <taxon>Dikarya</taxon>
        <taxon>Basidiomycota</taxon>
        <taxon>Agaricomycotina</taxon>
        <taxon>Agaricomycetes</taxon>
        <taxon>Agaricomycetidae</taxon>
        <taxon>Agaricales</taxon>
        <taxon>Marasmiineae</taxon>
        <taxon>Physalacriaceae</taxon>
        <taxon>Cylindrobasidium</taxon>
    </lineage>
</organism>
<evidence type="ECO:0000256" key="3">
    <source>
        <dbReference type="ARBA" id="ARBA00009253"/>
    </source>
</evidence>
<dbReference type="InterPro" id="IPR035420">
    <property type="entry name" value="Spt6_SH2"/>
</dbReference>
<dbReference type="STRING" id="1314674.A0A0D7BPU7"/>
<evidence type="ECO:0000313" key="14">
    <source>
        <dbReference type="Proteomes" id="UP000054007"/>
    </source>
</evidence>
<dbReference type="InterPro" id="IPR037027">
    <property type="entry name" value="YqgF/RNaseH-like_dom_sf"/>
</dbReference>
<dbReference type="Pfam" id="PF21710">
    <property type="entry name" value="Spt6_S1"/>
    <property type="match status" value="1"/>
</dbReference>
<dbReference type="GO" id="GO:0140673">
    <property type="term" value="P:transcription elongation-coupled chromatin remodeling"/>
    <property type="evidence" value="ECO:0007669"/>
    <property type="project" value="InterPro"/>
</dbReference>